<sequence>MTDKECRKLYTCDCGTTIGLIDDHTRKRCGPCVIVERDQLSLHLQTMIDHCSCASGGFEGGEVVAQPCKICDLARKLVKPTPRHI</sequence>
<dbReference type="EMBL" id="LAZR01001098">
    <property type="protein sequence ID" value="KKN50733.1"/>
    <property type="molecule type" value="Genomic_DNA"/>
</dbReference>
<comment type="caution">
    <text evidence="1">The sequence shown here is derived from an EMBL/GenBank/DDBJ whole genome shotgun (WGS) entry which is preliminary data.</text>
</comment>
<gene>
    <name evidence="1" type="ORF">LCGC14_0629950</name>
</gene>
<name>A0A0F9UAR1_9ZZZZ</name>
<protein>
    <submittedName>
        <fullName evidence="1">Uncharacterized protein</fullName>
    </submittedName>
</protein>
<accession>A0A0F9UAR1</accession>
<proteinExistence type="predicted"/>
<dbReference type="AlphaFoldDB" id="A0A0F9UAR1"/>
<organism evidence="1">
    <name type="scientific">marine sediment metagenome</name>
    <dbReference type="NCBI Taxonomy" id="412755"/>
    <lineage>
        <taxon>unclassified sequences</taxon>
        <taxon>metagenomes</taxon>
        <taxon>ecological metagenomes</taxon>
    </lineage>
</organism>
<reference evidence="1" key="1">
    <citation type="journal article" date="2015" name="Nature">
        <title>Complex archaea that bridge the gap between prokaryotes and eukaryotes.</title>
        <authorList>
            <person name="Spang A."/>
            <person name="Saw J.H."/>
            <person name="Jorgensen S.L."/>
            <person name="Zaremba-Niedzwiedzka K."/>
            <person name="Martijn J."/>
            <person name="Lind A.E."/>
            <person name="van Eijk R."/>
            <person name="Schleper C."/>
            <person name="Guy L."/>
            <person name="Ettema T.J."/>
        </authorList>
    </citation>
    <scope>NUCLEOTIDE SEQUENCE</scope>
</reference>
<evidence type="ECO:0000313" key="1">
    <source>
        <dbReference type="EMBL" id="KKN50733.1"/>
    </source>
</evidence>